<comment type="caution">
    <text evidence="1">The sequence shown here is derived from an EMBL/GenBank/DDBJ whole genome shotgun (WGS) entry which is preliminary data.</text>
</comment>
<gene>
    <name evidence="1" type="ORF">CLV75_2225</name>
</gene>
<name>A0A497ZN79_9RHOB</name>
<proteinExistence type="predicted"/>
<dbReference type="EMBL" id="RCCT01000002">
    <property type="protein sequence ID" value="RLK08543.1"/>
    <property type="molecule type" value="Genomic_DNA"/>
</dbReference>
<dbReference type="AlphaFoldDB" id="A0A497ZN79"/>
<accession>A0A497ZN79</accession>
<organism evidence="1 2">
    <name type="scientific">Ruegeria conchae</name>
    <dbReference type="NCBI Taxonomy" id="981384"/>
    <lineage>
        <taxon>Bacteria</taxon>
        <taxon>Pseudomonadati</taxon>
        <taxon>Pseudomonadota</taxon>
        <taxon>Alphaproteobacteria</taxon>
        <taxon>Rhodobacterales</taxon>
        <taxon>Roseobacteraceae</taxon>
        <taxon>Ruegeria</taxon>
    </lineage>
</organism>
<dbReference type="RefSeq" id="WP_010442578.1">
    <property type="nucleotide sequence ID" value="NZ_AEYW01000018.1"/>
</dbReference>
<keyword evidence="2" id="KW-1185">Reference proteome</keyword>
<evidence type="ECO:0000313" key="2">
    <source>
        <dbReference type="Proteomes" id="UP000271700"/>
    </source>
</evidence>
<dbReference type="Proteomes" id="UP000271700">
    <property type="component" value="Unassembled WGS sequence"/>
</dbReference>
<sequence>MTIGKQLRRVALCAAFLPTVAETQTLITPEAFLNAVVGKTITFHEIRSGMLVGTEEFLSPTLSVWRMEGRGCVYGQITTPNGQICFLYDDAPDGVPVCWWPFLHDDRLMVRLARFVGSETQEVRSVTDDSLNCPSTPVG</sequence>
<reference evidence="1 2" key="1">
    <citation type="submission" date="2018-10" db="EMBL/GenBank/DDBJ databases">
        <title>Genomic Encyclopedia of Archaeal and Bacterial Type Strains, Phase II (KMG-II): from individual species to whole genera.</title>
        <authorList>
            <person name="Goeker M."/>
        </authorList>
    </citation>
    <scope>NUCLEOTIDE SEQUENCE [LARGE SCALE GENOMIC DNA]</scope>
    <source>
        <strain evidence="1 2">DSM 29317</strain>
    </source>
</reference>
<dbReference type="STRING" id="981384.GCA_000192475_00947"/>
<evidence type="ECO:0000313" key="1">
    <source>
        <dbReference type="EMBL" id="RLK08543.1"/>
    </source>
</evidence>
<protein>
    <submittedName>
        <fullName evidence="1">Uncharacterized protein</fullName>
    </submittedName>
</protein>